<reference evidence="1" key="1">
    <citation type="submission" date="2021-01" db="EMBL/GenBank/DDBJ databases">
        <authorList>
            <person name="Kaushik A."/>
        </authorList>
    </citation>
    <scope>NUCLEOTIDE SEQUENCE</scope>
    <source>
        <strain evidence="1">AG1-1C</strain>
    </source>
</reference>
<sequence length="576" mass="65406">MSVSLIRISSGITYMVIIGVQVPIQVATIQRWEELGDQLEKVTTAYDKACRSLEPPVYDHSHDVNELVPKIDGSLQRLDNLVLCLNSARSSLARTRNQLHAPILFLPDDITSIIFKFYTTINAVETEHPNQCTVRDLVTNQYRRLHVLIGVCSAWRNLVLSDGKFWSVVPIIPQRSSRYMSTAAQLSLQRSAGCSLHLVVELFMSRPDISTFFLRMLNCNGPRFRSINLKGDCGLVIMQAINLLSSTTNGQKSLDDLSICYHDPQVTDPIRLSPTSDWEQAVFNQMLGSLRILRLRGAIFDARGISFLSLTYLRIQHIRLESHAKIEELLWVLSSSSQIRMLELITVFTCSEVDVPPQRNRFPVPLPALRRLYLEDLFQDMLNFVLSSIEPGPHRVTLHLTSNCLWIYNPEEIVIVGMQGLRLREFNIDTLVLTTRFGEAIFDGARKLLELMLTVTTLLVDGYELSSSYLNQLIRITDPAYSFPNLTKLHISRSMISPINLDLLKAVVTSHSIHDLGLGLCVNFIEDGRISRHCLEKPHERLDAIRNWFLNATTVTWLAHSFSARPPAPEFESDIW</sequence>
<comment type="caution">
    <text evidence="1">The sequence shown here is derived from an EMBL/GenBank/DDBJ whole genome shotgun (WGS) entry which is preliminary data.</text>
</comment>
<gene>
    <name evidence="1" type="ORF">RDB_LOCUS10481</name>
</gene>
<dbReference type="Proteomes" id="UP000663846">
    <property type="component" value="Unassembled WGS sequence"/>
</dbReference>
<proteinExistence type="predicted"/>
<evidence type="ECO:0008006" key="3">
    <source>
        <dbReference type="Google" id="ProtNLM"/>
    </source>
</evidence>
<dbReference type="AlphaFoldDB" id="A0A8H2ZYC7"/>
<accession>A0A8H2ZYC7</accession>
<dbReference type="EMBL" id="CAJMWS010000055">
    <property type="protein sequence ID" value="CAE6350714.1"/>
    <property type="molecule type" value="Genomic_DNA"/>
</dbReference>
<organism evidence="1 2">
    <name type="scientific">Rhizoctonia solani</name>
    <dbReference type="NCBI Taxonomy" id="456999"/>
    <lineage>
        <taxon>Eukaryota</taxon>
        <taxon>Fungi</taxon>
        <taxon>Dikarya</taxon>
        <taxon>Basidiomycota</taxon>
        <taxon>Agaricomycotina</taxon>
        <taxon>Agaricomycetes</taxon>
        <taxon>Cantharellales</taxon>
        <taxon>Ceratobasidiaceae</taxon>
        <taxon>Rhizoctonia</taxon>
    </lineage>
</organism>
<evidence type="ECO:0000313" key="1">
    <source>
        <dbReference type="EMBL" id="CAE6350714.1"/>
    </source>
</evidence>
<name>A0A8H2ZYC7_9AGAM</name>
<evidence type="ECO:0000313" key="2">
    <source>
        <dbReference type="Proteomes" id="UP000663846"/>
    </source>
</evidence>
<protein>
    <recommendedName>
        <fullName evidence="3">F-box domain-containing protein</fullName>
    </recommendedName>
</protein>